<gene>
    <name evidence="9" type="ORF">HK26_13305</name>
</gene>
<dbReference type="InterPro" id="IPR001173">
    <property type="entry name" value="Glyco_trans_2-like"/>
</dbReference>
<keyword evidence="5 7" id="KW-1133">Transmembrane helix</keyword>
<dbReference type="RefSeq" id="WP_086638990.1">
    <property type="nucleotide sequence ID" value="NZ_JOPJ01000009.1"/>
</dbReference>
<keyword evidence="3 9" id="KW-0808">Transferase</keyword>
<feature type="domain" description="Glycosyltransferase 2-like" evidence="8">
    <location>
        <begin position="16"/>
        <end position="183"/>
    </location>
</feature>
<keyword evidence="6 7" id="KW-0472">Membrane</keyword>
<reference evidence="10" key="1">
    <citation type="submission" date="2014-06" db="EMBL/GenBank/DDBJ databases">
        <authorList>
            <person name="Winans N.J."/>
            <person name="Newell P.D."/>
            <person name="Douglas A.E."/>
        </authorList>
    </citation>
    <scope>NUCLEOTIDE SEQUENCE [LARGE SCALE GENOMIC DNA]</scope>
</reference>
<dbReference type="Proteomes" id="UP000194931">
    <property type="component" value="Unassembled WGS sequence"/>
</dbReference>
<dbReference type="CDD" id="cd04187">
    <property type="entry name" value="DPM1_like_bac"/>
    <property type="match status" value="1"/>
</dbReference>
<evidence type="ECO:0000256" key="4">
    <source>
        <dbReference type="ARBA" id="ARBA00022692"/>
    </source>
</evidence>
<evidence type="ECO:0000256" key="6">
    <source>
        <dbReference type="ARBA" id="ARBA00023136"/>
    </source>
</evidence>
<dbReference type="AlphaFoldDB" id="A0A252BVJ1"/>
<keyword evidence="10" id="KW-1185">Reference proteome</keyword>
<feature type="transmembrane region" description="Helical" evidence="7">
    <location>
        <begin position="282"/>
        <end position="302"/>
    </location>
</feature>
<keyword evidence="4 7" id="KW-0812">Transmembrane</keyword>
<dbReference type="Gene3D" id="3.90.550.10">
    <property type="entry name" value="Spore Coat Polysaccharide Biosynthesis Protein SpsA, Chain A"/>
    <property type="match status" value="1"/>
</dbReference>
<evidence type="ECO:0000313" key="10">
    <source>
        <dbReference type="Proteomes" id="UP000194931"/>
    </source>
</evidence>
<evidence type="ECO:0000256" key="2">
    <source>
        <dbReference type="ARBA" id="ARBA00022676"/>
    </source>
</evidence>
<evidence type="ECO:0000256" key="3">
    <source>
        <dbReference type="ARBA" id="ARBA00022679"/>
    </source>
</evidence>
<evidence type="ECO:0000256" key="5">
    <source>
        <dbReference type="ARBA" id="ARBA00022989"/>
    </source>
</evidence>
<dbReference type="PANTHER" id="PTHR48090">
    <property type="entry name" value="UNDECAPRENYL-PHOSPHATE 4-DEOXY-4-FORMAMIDO-L-ARABINOSE TRANSFERASE-RELATED"/>
    <property type="match status" value="1"/>
</dbReference>
<dbReference type="InterPro" id="IPR050256">
    <property type="entry name" value="Glycosyltransferase_2"/>
</dbReference>
<comment type="subcellular location">
    <subcellularLocation>
        <location evidence="1">Membrane</location>
        <topology evidence="1">Multi-pass membrane protein</topology>
    </subcellularLocation>
</comment>
<dbReference type="InterPro" id="IPR029044">
    <property type="entry name" value="Nucleotide-diphossugar_trans"/>
</dbReference>
<accession>A0A252BVJ1</accession>
<feature type="transmembrane region" description="Helical" evidence="7">
    <location>
        <begin position="245"/>
        <end position="270"/>
    </location>
</feature>
<dbReference type="GO" id="GO:0005886">
    <property type="term" value="C:plasma membrane"/>
    <property type="evidence" value="ECO:0007669"/>
    <property type="project" value="TreeGrafter"/>
</dbReference>
<proteinExistence type="predicted"/>
<dbReference type="PANTHER" id="PTHR48090:SF1">
    <property type="entry name" value="PROPHAGE BACTOPRENOL GLUCOSYL TRANSFERASE HOMOLOG"/>
    <property type="match status" value="1"/>
</dbReference>
<dbReference type="EMBL" id="JOPJ01000009">
    <property type="protein sequence ID" value="OUJ12852.1"/>
    <property type="molecule type" value="Genomic_DNA"/>
</dbReference>
<name>A0A252BVJ1_9PROT</name>
<keyword evidence="2" id="KW-0328">Glycosyltransferase</keyword>
<organism evidence="9 10">
    <name type="scientific">Acetobacter okinawensis</name>
    <dbReference type="NCBI Taxonomy" id="1076594"/>
    <lineage>
        <taxon>Bacteria</taxon>
        <taxon>Pseudomonadati</taxon>
        <taxon>Pseudomonadota</taxon>
        <taxon>Alphaproteobacteria</taxon>
        <taxon>Acetobacterales</taxon>
        <taxon>Acetobacteraceae</taxon>
        <taxon>Acetobacter</taxon>
    </lineage>
</organism>
<dbReference type="GO" id="GO:0016757">
    <property type="term" value="F:glycosyltransferase activity"/>
    <property type="evidence" value="ECO:0007669"/>
    <property type="project" value="UniProtKB-KW"/>
</dbReference>
<comment type="caution">
    <text evidence="9">The sequence shown here is derived from an EMBL/GenBank/DDBJ whole genome shotgun (WGS) entry which is preliminary data.</text>
</comment>
<evidence type="ECO:0000256" key="1">
    <source>
        <dbReference type="ARBA" id="ARBA00004141"/>
    </source>
</evidence>
<dbReference type="STRING" id="1236501.GCA_000613865_03147"/>
<evidence type="ECO:0000256" key="7">
    <source>
        <dbReference type="SAM" id="Phobius"/>
    </source>
</evidence>
<dbReference type="OrthoDB" id="9807795at2"/>
<dbReference type="Pfam" id="PF00535">
    <property type="entry name" value="Glycos_transf_2"/>
    <property type="match status" value="1"/>
</dbReference>
<protein>
    <submittedName>
        <fullName evidence="9">Glycosyltransferase</fullName>
    </submittedName>
</protein>
<dbReference type="SUPFAM" id="SSF53448">
    <property type="entry name" value="Nucleotide-diphospho-sugar transferases"/>
    <property type="match status" value="1"/>
</dbReference>
<evidence type="ECO:0000259" key="8">
    <source>
        <dbReference type="Pfam" id="PF00535"/>
    </source>
</evidence>
<sequence>MHTFPPQHRDDIPSLTIVVPCYNEEEVFAFCVAELKSLLKRAIEEKKITAQSHILFVDDGSRDKTWSLIKQAAQTDNLVHGIRLSRNRGHQIALMAGLSCAETNISVSIDADLQDDTACIPKMIEKYMEGNEIVYGVRSDRSSDSFFKRWSANSFYKLMEVMGIQQVANHADFRLLSRRALHSLLQFEEQNIYLRGMIPLLGYRSTQVFYARKERCAGESKYPFYKMLSLAIEGITSLTIKPLRLISLLGAFTCLISILISIFVVVQKFYGHVLLGWASVEISIFFLGGVQLLCLGVIGEYIGKIYMETKHRPKFFIQDKI</sequence>
<evidence type="ECO:0000313" key="9">
    <source>
        <dbReference type="EMBL" id="OUJ12852.1"/>
    </source>
</evidence>